<reference evidence="13" key="1">
    <citation type="journal article" date="2005" name="Nature">
        <title>Sequencing of Aspergillus nidulans and comparative analysis with A. fumigatus and A. oryzae.</title>
        <authorList>
            <person name="Galagan J.E."/>
            <person name="Calvo S.E."/>
            <person name="Cuomo C."/>
            <person name="Ma L.J."/>
            <person name="Wortman J.R."/>
            <person name="Batzoglou S."/>
            <person name="Lee S.I."/>
            <person name="Basturkmen M."/>
            <person name="Spevak C.C."/>
            <person name="Clutterbuck J."/>
            <person name="Kapitonov V."/>
            <person name="Jurka J."/>
            <person name="Scazzocchio C."/>
            <person name="Farman M."/>
            <person name="Butler J."/>
            <person name="Purcell S."/>
            <person name="Harris S."/>
            <person name="Braus G.H."/>
            <person name="Draht O."/>
            <person name="Busch S."/>
            <person name="D'Enfert C."/>
            <person name="Bouchier C."/>
            <person name="Goldman G.H."/>
            <person name="Bell-Pedersen D."/>
            <person name="Griffiths-Jones S."/>
            <person name="Doonan J.H."/>
            <person name="Yu J."/>
            <person name="Vienken K."/>
            <person name="Pain A."/>
            <person name="Freitag M."/>
            <person name="Selker E.U."/>
            <person name="Archer D.B."/>
            <person name="Penalva M.A."/>
            <person name="Oakley B.R."/>
            <person name="Momany M."/>
            <person name="Tanaka T."/>
            <person name="Kumagai T."/>
            <person name="Asai K."/>
            <person name="Machida M."/>
            <person name="Nierman W.C."/>
            <person name="Denning D.W."/>
            <person name="Caddick M."/>
            <person name="Hynes M."/>
            <person name="Paoletti M."/>
            <person name="Fischer R."/>
            <person name="Miller B."/>
            <person name="Dyer P."/>
            <person name="Sachs M.S."/>
            <person name="Osmani S.A."/>
            <person name="Birren B.W."/>
        </authorList>
    </citation>
    <scope>NUCLEOTIDE SEQUENCE [LARGE SCALE GENOMIC DNA]</scope>
    <source>
        <strain evidence="13">FGSC A4 / ATCC 38163 / CBS 112.46 / NRRL 194 / M139</strain>
    </source>
</reference>
<feature type="transmembrane region" description="Helical" evidence="10">
    <location>
        <begin position="76"/>
        <end position="99"/>
    </location>
</feature>
<feature type="compositionally biased region" description="Low complexity" evidence="11">
    <location>
        <begin position="29"/>
        <end position="47"/>
    </location>
</feature>
<dbReference type="PANTHER" id="PTHR12714">
    <property type="entry name" value="PROTEIN-S ISOPRENYLCYSTEINE O-METHYLTRANSFERASE"/>
    <property type="match status" value="1"/>
</dbReference>
<dbReference type="KEGG" id="ani:ANIA_06162"/>
<dbReference type="InterPro" id="IPR025770">
    <property type="entry name" value="PPMT_MeTrfase"/>
</dbReference>
<dbReference type="FunCoup" id="C8V246">
    <property type="interactions" value="497"/>
</dbReference>
<evidence type="ECO:0000256" key="10">
    <source>
        <dbReference type="RuleBase" id="RU362022"/>
    </source>
</evidence>
<dbReference type="InParanoid" id="C8V246"/>
<keyword evidence="5 12" id="KW-0808">Transferase</keyword>
<evidence type="ECO:0000256" key="11">
    <source>
        <dbReference type="SAM" id="MobiDB-lite"/>
    </source>
</evidence>
<evidence type="ECO:0000256" key="2">
    <source>
        <dbReference type="ARBA" id="ARBA00009140"/>
    </source>
</evidence>
<dbReference type="eggNOG" id="KOG2628">
    <property type="taxonomic scope" value="Eukaryota"/>
</dbReference>
<accession>C8V246</accession>
<dbReference type="OrthoDB" id="422086at2759"/>
<keyword evidence="10" id="KW-0256">Endoplasmic reticulum</keyword>
<dbReference type="GO" id="GO:0032259">
    <property type="term" value="P:methylation"/>
    <property type="evidence" value="ECO:0007669"/>
    <property type="project" value="UniProtKB-KW"/>
</dbReference>
<organism evidence="12 13">
    <name type="scientific">Emericella nidulans (strain FGSC A4 / ATCC 38163 / CBS 112.46 / NRRL 194 / M139)</name>
    <name type="common">Aspergillus nidulans</name>
    <dbReference type="NCBI Taxonomy" id="227321"/>
    <lineage>
        <taxon>Eukaryota</taxon>
        <taxon>Fungi</taxon>
        <taxon>Dikarya</taxon>
        <taxon>Ascomycota</taxon>
        <taxon>Pezizomycotina</taxon>
        <taxon>Eurotiomycetes</taxon>
        <taxon>Eurotiomycetidae</taxon>
        <taxon>Eurotiales</taxon>
        <taxon>Aspergillaceae</taxon>
        <taxon>Aspergillus</taxon>
        <taxon>Aspergillus subgen. Nidulantes</taxon>
    </lineage>
</organism>
<comment type="similarity">
    <text evidence="2 10">Belongs to the class VI-like SAM-binding methyltransferase superfamily. Isoprenylcysteine carboxyl methyltransferase family.</text>
</comment>
<dbReference type="InterPro" id="IPR007269">
    <property type="entry name" value="ICMT_MeTrfase"/>
</dbReference>
<evidence type="ECO:0000256" key="9">
    <source>
        <dbReference type="ARBA" id="ARBA00023136"/>
    </source>
</evidence>
<protein>
    <recommendedName>
        <fullName evidence="3 10">Protein-S-isoprenylcysteine O-methyltransferase</fullName>
        <ecNumber evidence="3 10">2.1.1.100</ecNumber>
    </recommendedName>
</protein>
<feature type="transmembrane region" description="Helical" evidence="10">
    <location>
        <begin position="173"/>
        <end position="195"/>
    </location>
</feature>
<dbReference type="STRING" id="227321.C8V246"/>
<evidence type="ECO:0000256" key="3">
    <source>
        <dbReference type="ARBA" id="ARBA00012151"/>
    </source>
</evidence>
<feature type="region of interest" description="Disordered" evidence="11">
    <location>
        <begin position="1"/>
        <end position="50"/>
    </location>
</feature>
<evidence type="ECO:0000256" key="7">
    <source>
        <dbReference type="ARBA" id="ARBA00022692"/>
    </source>
</evidence>
<evidence type="ECO:0000256" key="8">
    <source>
        <dbReference type="ARBA" id="ARBA00022989"/>
    </source>
</evidence>
<evidence type="ECO:0000256" key="5">
    <source>
        <dbReference type="ARBA" id="ARBA00022679"/>
    </source>
</evidence>
<evidence type="ECO:0000256" key="4">
    <source>
        <dbReference type="ARBA" id="ARBA00022603"/>
    </source>
</evidence>
<keyword evidence="8 10" id="KW-1133">Transmembrane helix</keyword>
<feature type="compositionally biased region" description="Low complexity" evidence="11">
    <location>
        <begin position="1"/>
        <end position="19"/>
    </location>
</feature>
<proteinExistence type="inferred from homology"/>
<dbReference type="PANTHER" id="PTHR12714:SF9">
    <property type="entry name" value="PROTEIN-S-ISOPRENYLCYSTEINE O-METHYLTRANSFERASE"/>
    <property type="match status" value="1"/>
</dbReference>
<keyword evidence="4 10" id="KW-0489">Methyltransferase</keyword>
<comment type="subcellular location">
    <subcellularLocation>
        <location evidence="10">Endoplasmic reticulum membrane</location>
        <topology evidence="10">Multi-pass membrane protein</topology>
    </subcellularLocation>
    <subcellularLocation>
        <location evidence="1">Membrane</location>
        <topology evidence="1">Multi-pass membrane protein</topology>
    </subcellularLocation>
</comment>
<feature type="transmembrane region" description="Helical" evidence="10">
    <location>
        <begin position="242"/>
        <end position="270"/>
    </location>
</feature>
<name>C8V246_EMENI</name>
<evidence type="ECO:0000313" key="13">
    <source>
        <dbReference type="Proteomes" id="UP000000560"/>
    </source>
</evidence>
<dbReference type="EMBL" id="BN001301">
    <property type="protein sequence ID" value="CBF70061.1"/>
    <property type="molecule type" value="Genomic_DNA"/>
</dbReference>
<keyword evidence="13" id="KW-1185">Reference proteome</keyword>
<dbReference type="Proteomes" id="UP000000560">
    <property type="component" value="Chromosome I"/>
</dbReference>
<dbReference type="GO" id="GO:0004671">
    <property type="term" value="F:protein C-terminal S-isoprenylcysteine carboxyl O-methyltransferase activity"/>
    <property type="evidence" value="ECO:0000318"/>
    <property type="project" value="GO_Central"/>
</dbReference>
<dbReference type="AlphaFoldDB" id="C8V246"/>
<dbReference type="GO" id="GO:0007323">
    <property type="term" value="P:peptide pheromone maturation"/>
    <property type="evidence" value="ECO:0000318"/>
    <property type="project" value="GO_Central"/>
</dbReference>
<evidence type="ECO:0000256" key="6">
    <source>
        <dbReference type="ARBA" id="ARBA00022691"/>
    </source>
</evidence>
<dbReference type="GeneID" id="2870758"/>
<dbReference type="GO" id="GO:0005783">
    <property type="term" value="C:endoplasmic reticulum"/>
    <property type="evidence" value="ECO:0000318"/>
    <property type="project" value="GO_Central"/>
</dbReference>
<gene>
    <name evidence="12" type="ORF">ANIA_06162</name>
</gene>
<keyword evidence="6 10" id="KW-0949">S-adenosyl-L-methionine</keyword>
<feature type="transmembrane region" description="Helical" evidence="10">
    <location>
        <begin position="147"/>
        <end position="167"/>
    </location>
</feature>
<dbReference type="Pfam" id="PF04140">
    <property type="entry name" value="ICMT"/>
    <property type="match status" value="1"/>
</dbReference>
<dbReference type="OMA" id="IKREEAY"/>
<comment type="catalytic activity">
    <reaction evidence="10">
        <text>[protein]-C-terminal S-[(2E,6E)-farnesyl]-L-cysteine + S-adenosyl-L-methionine = [protein]-C-terminal S-[(2E,6E)-farnesyl]-L-cysteine methyl ester + S-adenosyl-L-homocysteine</text>
        <dbReference type="Rhea" id="RHEA:21672"/>
        <dbReference type="Rhea" id="RHEA-COMP:12125"/>
        <dbReference type="Rhea" id="RHEA-COMP:12126"/>
        <dbReference type="ChEBI" id="CHEBI:57856"/>
        <dbReference type="ChEBI" id="CHEBI:59789"/>
        <dbReference type="ChEBI" id="CHEBI:90510"/>
        <dbReference type="ChEBI" id="CHEBI:90511"/>
        <dbReference type="EC" id="2.1.1.100"/>
    </reaction>
</comment>
<feature type="transmembrane region" description="Helical" evidence="10">
    <location>
        <begin position="105"/>
        <end position="126"/>
    </location>
</feature>
<dbReference type="HOGENOM" id="CLU_065200_0_0_1"/>
<evidence type="ECO:0000256" key="1">
    <source>
        <dbReference type="ARBA" id="ARBA00004141"/>
    </source>
</evidence>
<dbReference type="Gene3D" id="1.20.120.1630">
    <property type="match status" value="1"/>
</dbReference>
<reference evidence="13" key="2">
    <citation type="journal article" date="2009" name="Fungal Genet. Biol.">
        <title>The 2008 update of the Aspergillus nidulans genome annotation: a community effort.</title>
        <authorList>
            <person name="Wortman J.R."/>
            <person name="Gilsenan J.M."/>
            <person name="Joardar V."/>
            <person name="Deegan J."/>
            <person name="Clutterbuck J."/>
            <person name="Andersen M.R."/>
            <person name="Archer D."/>
            <person name="Bencina M."/>
            <person name="Braus G."/>
            <person name="Coutinho P."/>
            <person name="von Dohren H."/>
            <person name="Doonan J."/>
            <person name="Driessen A.J."/>
            <person name="Durek P."/>
            <person name="Espeso E."/>
            <person name="Fekete E."/>
            <person name="Flipphi M."/>
            <person name="Estrada C.G."/>
            <person name="Geysens S."/>
            <person name="Goldman G."/>
            <person name="de Groot P.W."/>
            <person name="Hansen K."/>
            <person name="Harris S.D."/>
            <person name="Heinekamp T."/>
            <person name="Helmstaedt K."/>
            <person name="Henrissat B."/>
            <person name="Hofmann G."/>
            <person name="Homan T."/>
            <person name="Horio T."/>
            <person name="Horiuchi H."/>
            <person name="James S."/>
            <person name="Jones M."/>
            <person name="Karaffa L."/>
            <person name="Karanyi Z."/>
            <person name="Kato M."/>
            <person name="Keller N."/>
            <person name="Kelly D.E."/>
            <person name="Kiel J.A."/>
            <person name="Kim J.M."/>
            <person name="van der Klei I.J."/>
            <person name="Klis F.M."/>
            <person name="Kovalchuk A."/>
            <person name="Krasevec N."/>
            <person name="Kubicek C.P."/>
            <person name="Liu B."/>
            <person name="Maccabe A."/>
            <person name="Meyer V."/>
            <person name="Mirabito P."/>
            <person name="Miskei M."/>
            <person name="Mos M."/>
            <person name="Mullins J."/>
            <person name="Nelson D.R."/>
            <person name="Nielsen J."/>
            <person name="Oakley B.R."/>
            <person name="Osmani S.A."/>
            <person name="Pakula T."/>
            <person name="Paszewski A."/>
            <person name="Paulsen I."/>
            <person name="Pilsyk S."/>
            <person name="Pocsi I."/>
            <person name="Punt P.J."/>
            <person name="Ram A.F."/>
            <person name="Ren Q."/>
            <person name="Robellet X."/>
            <person name="Robson G."/>
            <person name="Seiboth B."/>
            <person name="van Solingen P."/>
            <person name="Specht T."/>
            <person name="Sun J."/>
            <person name="Taheri-Talesh N."/>
            <person name="Takeshita N."/>
            <person name="Ussery D."/>
            <person name="vanKuyk P.A."/>
            <person name="Visser H."/>
            <person name="van de Vondervoort P.J."/>
            <person name="de Vries R.P."/>
            <person name="Walton J."/>
            <person name="Xiang X."/>
            <person name="Xiong Y."/>
            <person name="Zeng A.P."/>
            <person name="Brandt B.W."/>
            <person name="Cornell M.J."/>
            <person name="van den Hondel C.A."/>
            <person name="Visser J."/>
            <person name="Oliver S.G."/>
            <person name="Turner G."/>
        </authorList>
    </citation>
    <scope>GENOME REANNOTATION</scope>
    <source>
        <strain evidence="13">FGSC A4 / ATCC 38163 / CBS 112.46 / NRRL 194 / M139</strain>
    </source>
</reference>
<dbReference type="RefSeq" id="XP_050466989.1">
    <property type="nucleotide sequence ID" value="XM_050611811.1"/>
</dbReference>
<sequence length="322" mass="35620">MANDTAVPSASSATPTAAAYNTWTPPNPSLSQSQLQPQSQSQSQSQPIPITNKTTSTDALLYPSGSKSLSGISLRAFLLGTTLGLSSALTISLLNLTISDSQPHYLWRLPFFLASLSLFHFLEYYITAAHNTRYADISAFLLSSNGWAYNVAHSSAALECLLGYVFFPHDSYFKFTASVGGVKVQAVLGLFLMILGQTVRTLAMAQAGSNFNHTVQVERKEGHTLVQHGVYSVLRHPSYFGFFWWGLGTQLVLGNVVCFVGYAVVLWKFFNNRIQSEFSPFFYRRLMALMVLLGEERFLIAFFGNEYVEYKKRTIIGIPGIA</sequence>
<dbReference type="PROSITE" id="PS51564">
    <property type="entry name" value="SAM_ICMT"/>
    <property type="match status" value="1"/>
</dbReference>
<evidence type="ECO:0000313" key="12">
    <source>
        <dbReference type="EMBL" id="CBF70061.1"/>
    </source>
</evidence>
<dbReference type="GO" id="GO:0005789">
    <property type="term" value="C:endoplasmic reticulum membrane"/>
    <property type="evidence" value="ECO:0007669"/>
    <property type="project" value="UniProtKB-SubCell"/>
</dbReference>
<dbReference type="EC" id="2.1.1.100" evidence="3 10"/>
<keyword evidence="7 10" id="KW-0812">Transmembrane</keyword>
<keyword evidence="9 10" id="KW-0472">Membrane</keyword>